<keyword evidence="1" id="KW-0472">Membrane</keyword>
<keyword evidence="1" id="KW-0812">Transmembrane</keyword>
<dbReference type="EMBL" id="JADHQA010000003">
    <property type="protein sequence ID" value="MBL6819850.1"/>
    <property type="molecule type" value="Genomic_DNA"/>
</dbReference>
<reference evidence="3" key="1">
    <citation type="submission" date="2020-10" db="EMBL/GenBank/DDBJ databases">
        <title>Microbiome of the Black Sea water column analyzed by genome centric metagenomics.</title>
        <authorList>
            <person name="Cabello-Yeves P.J."/>
            <person name="Callieri C."/>
            <person name="Picazo A."/>
            <person name="Mehrshad M."/>
            <person name="Haro-Moreno J.M."/>
            <person name="Roda-Garcia J."/>
            <person name="Dzembekova N."/>
            <person name="Slabakova V."/>
            <person name="Slabakova N."/>
            <person name="Moncheva S."/>
            <person name="Rodriguez-Valera F."/>
        </authorList>
    </citation>
    <scope>NUCLEOTIDE SEQUENCE</scope>
    <source>
        <strain evidence="3">BS307-5m-G47</strain>
    </source>
</reference>
<evidence type="ECO:0000313" key="4">
    <source>
        <dbReference type="Proteomes" id="UP000704935"/>
    </source>
</evidence>
<dbReference type="InterPro" id="IPR043712">
    <property type="entry name" value="DUF5652"/>
</dbReference>
<protein>
    <recommendedName>
        <fullName evidence="2">DUF5652 domain-containing protein</fullName>
    </recommendedName>
</protein>
<gene>
    <name evidence="3" type="ORF">ISQ61_01225</name>
</gene>
<name>A0A937LI68_9GAMM</name>
<feature type="domain" description="DUF5652" evidence="2">
    <location>
        <begin position="5"/>
        <end position="60"/>
    </location>
</feature>
<evidence type="ECO:0000259" key="2">
    <source>
        <dbReference type="Pfam" id="PF18893"/>
    </source>
</evidence>
<dbReference type="Pfam" id="PF18893">
    <property type="entry name" value="DUF5652"/>
    <property type="match status" value="1"/>
</dbReference>
<proteinExistence type="predicted"/>
<sequence>MLTSPYFLFPAVILDVIFTGFALWFAARRGDKGWFIVFLLIQLFGIPELIYLIAVRNKKK</sequence>
<evidence type="ECO:0000256" key="1">
    <source>
        <dbReference type="SAM" id="Phobius"/>
    </source>
</evidence>
<accession>A0A937LI68</accession>
<dbReference type="AlphaFoldDB" id="A0A937LI68"/>
<organism evidence="3 4">
    <name type="scientific">SAR86 cluster bacterium</name>
    <dbReference type="NCBI Taxonomy" id="2030880"/>
    <lineage>
        <taxon>Bacteria</taxon>
        <taxon>Pseudomonadati</taxon>
        <taxon>Pseudomonadota</taxon>
        <taxon>Gammaproteobacteria</taxon>
        <taxon>SAR86 cluster</taxon>
    </lineage>
</organism>
<comment type="caution">
    <text evidence="3">The sequence shown here is derived from an EMBL/GenBank/DDBJ whole genome shotgun (WGS) entry which is preliminary data.</text>
</comment>
<evidence type="ECO:0000313" key="3">
    <source>
        <dbReference type="EMBL" id="MBL6819850.1"/>
    </source>
</evidence>
<dbReference type="Proteomes" id="UP000704935">
    <property type="component" value="Unassembled WGS sequence"/>
</dbReference>
<keyword evidence="1" id="KW-1133">Transmembrane helix</keyword>
<feature type="transmembrane region" description="Helical" evidence="1">
    <location>
        <begin position="7"/>
        <end position="27"/>
    </location>
</feature>
<feature type="transmembrane region" description="Helical" evidence="1">
    <location>
        <begin position="33"/>
        <end position="54"/>
    </location>
</feature>